<evidence type="ECO:0000313" key="3">
    <source>
        <dbReference type="Proteomes" id="UP000681075"/>
    </source>
</evidence>
<organism evidence="2 3">
    <name type="scientific">Roseiterribacter gracilis</name>
    <dbReference type="NCBI Taxonomy" id="2812848"/>
    <lineage>
        <taxon>Bacteria</taxon>
        <taxon>Pseudomonadati</taxon>
        <taxon>Pseudomonadota</taxon>
        <taxon>Alphaproteobacteria</taxon>
        <taxon>Rhodospirillales</taxon>
        <taxon>Roseiterribacteraceae</taxon>
        <taxon>Roseiterribacter</taxon>
    </lineage>
</organism>
<proteinExistence type="predicted"/>
<feature type="transmembrane region" description="Helical" evidence="1">
    <location>
        <begin position="150"/>
        <end position="174"/>
    </location>
</feature>
<keyword evidence="1" id="KW-0472">Membrane</keyword>
<feature type="transmembrane region" description="Helical" evidence="1">
    <location>
        <begin position="236"/>
        <end position="258"/>
    </location>
</feature>
<dbReference type="AlphaFoldDB" id="A0A8S8XG08"/>
<evidence type="ECO:0000256" key="1">
    <source>
        <dbReference type="SAM" id="Phobius"/>
    </source>
</evidence>
<keyword evidence="3" id="KW-1185">Reference proteome</keyword>
<name>A0A8S8XG08_9PROT</name>
<evidence type="ECO:0008006" key="4">
    <source>
        <dbReference type="Google" id="ProtNLM"/>
    </source>
</evidence>
<keyword evidence="1" id="KW-0812">Transmembrane</keyword>
<dbReference type="EMBL" id="BOPV01000001">
    <property type="protein sequence ID" value="GIL40901.1"/>
    <property type="molecule type" value="Genomic_DNA"/>
</dbReference>
<sequence length="500" mass="53770">MNLLMPGSIPWLMRHELRLAARVNKKPWRLLIMLGIALVVMHAVAYPISRGALLLQNKLTGKFDFSPILPLLGAAFWFVLGMTVMNAIGRTLNALFLRNDLDLLFSSPLSPHRVLAIRAFAIVAVAIVPLAIVVLPFANMLAILVAAHWLSLYLLVLTIAVVATVIAMPLCVALVRILGVRRAQTLGQVVGILFGLTMAFGSQLGFGPRGAIQSAGKQWFMVGGGPPAFLRWSGELVLAPPLPLLAVLLGASIVLLLFSRWFGGAFAAIAATSSARAARAGRATRRGAIRFATHNLVGLFARKEWRLILRNPALLLGVVSGPLLQMIAPALYAFRNQIGDGEKIPALWVFLVFVIAQVAGGVAWLAQSGEDAPDLIRLAPVDQSTITRAKAIGVLAPLLAILGAASVWLSFVEIDYGVAIFVCGSAAAISCALINVWYIEPGDRKKFAARRKGHWGIALAEFALASLWSWAAWKAIDQHYWVTGVAVLLALGLLALLRKK</sequence>
<feature type="transmembrane region" description="Helical" evidence="1">
    <location>
        <begin position="28"/>
        <end position="48"/>
    </location>
</feature>
<feature type="transmembrane region" description="Helical" evidence="1">
    <location>
        <begin position="479"/>
        <end position="497"/>
    </location>
</feature>
<reference evidence="2" key="1">
    <citation type="submission" date="2021-02" db="EMBL/GenBank/DDBJ databases">
        <title>Genome sequence of Rhodospirillales sp. strain TMPK1 isolated from soil.</title>
        <authorList>
            <person name="Nakai R."/>
            <person name="Kusada H."/>
            <person name="Tamaki H."/>
        </authorList>
    </citation>
    <scope>NUCLEOTIDE SEQUENCE</scope>
    <source>
        <strain evidence="2">TMPK1</strain>
    </source>
</reference>
<feature type="transmembrane region" description="Helical" evidence="1">
    <location>
        <begin position="115"/>
        <end position="138"/>
    </location>
</feature>
<comment type="caution">
    <text evidence="2">The sequence shown here is derived from an EMBL/GenBank/DDBJ whole genome shotgun (WGS) entry which is preliminary data.</text>
</comment>
<accession>A0A8S8XG08</accession>
<feature type="transmembrane region" description="Helical" evidence="1">
    <location>
        <begin position="186"/>
        <end position="206"/>
    </location>
</feature>
<keyword evidence="1" id="KW-1133">Transmembrane helix</keyword>
<dbReference type="Proteomes" id="UP000681075">
    <property type="component" value="Unassembled WGS sequence"/>
</dbReference>
<protein>
    <recommendedName>
        <fullName evidence="4">ABC-2 type transport system permease protein</fullName>
    </recommendedName>
</protein>
<feature type="transmembrane region" description="Helical" evidence="1">
    <location>
        <begin position="417"/>
        <end position="439"/>
    </location>
</feature>
<feature type="transmembrane region" description="Helical" evidence="1">
    <location>
        <begin position="68"/>
        <end position="88"/>
    </location>
</feature>
<dbReference type="RefSeq" id="WP_420244151.1">
    <property type="nucleotide sequence ID" value="NZ_BOPV01000001.1"/>
</dbReference>
<feature type="transmembrane region" description="Helical" evidence="1">
    <location>
        <begin position="455"/>
        <end position="473"/>
    </location>
</feature>
<feature type="transmembrane region" description="Helical" evidence="1">
    <location>
        <begin position="387"/>
        <end position="411"/>
    </location>
</feature>
<feature type="transmembrane region" description="Helical" evidence="1">
    <location>
        <begin position="313"/>
        <end position="334"/>
    </location>
</feature>
<feature type="transmembrane region" description="Helical" evidence="1">
    <location>
        <begin position="346"/>
        <end position="366"/>
    </location>
</feature>
<evidence type="ECO:0000313" key="2">
    <source>
        <dbReference type="EMBL" id="GIL40901.1"/>
    </source>
</evidence>
<gene>
    <name evidence="2" type="ORF">TMPK1_31380</name>
</gene>